<keyword evidence="3" id="KW-1185">Reference proteome</keyword>
<reference evidence="2 3" key="1">
    <citation type="journal article" date="2017" name="Genome Biol. Evol.">
        <title>Phytophthora megakarya and P. palmivora, closely related causal agents of cacao black pod rot, underwent increases in genome sizes and gene numbers by different mechanisms.</title>
        <authorList>
            <person name="Ali S.S."/>
            <person name="Shao J."/>
            <person name="Lary D.J."/>
            <person name="Kronmiller B."/>
            <person name="Shen D."/>
            <person name="Strem M.D."/>
            <person name="Amoako-Attah I."/>
            <person name="Akrofi A.Y."/>
            <person name="Begoude B.A."/>
            <person name="Ten Hoopen G.M."/>
            <person name="Coulibaly K."/>
            <person name="Kebe B.I."/>
            <person name="Melnick R.L."/>
            <person name="Guiltinan M.J."/>
            <person name="Tyler B.M."/>
            <person name="Meinhardt L.W."/>
            <person name="Bailey B.A."/>
        </authorList>
    </citation>
    <scope>NUCLEOTIDE SEQUENCE [LARGE SCALE GENOMIC DNA]</scope>
    <source>
        <strain evidence="3">sbr112.9</strain>
    </source>
</reference>
<protein>
    <submittedName>
        <fullName evidence="2">Uncharacterized protein</fullName>
    </submittedName>
</protein>
<evidence type="ECO:0000256" key="1">
    <source>
        <dbReference type="SAM" id="MobiDB-lite"/>
    </source>
</evidence>
<dbReference type="Proteomes" id="UP000237271">
    <property type="component" value="Unassembled WGS sequence"/>
</dbReference>
<feature type="region of interest" description="Disordered" evidence="1">
    <location>
        <begin position="25"/>
        <end position="57"/>
    </location>
</feature>
<evidence type="ECO:0000313" key="3">
    <source>
        <dbReference type="Proteomes" id="UP000237271"/>
    </source>
</evidence>
<sequence>MLYDRDLADQLALLRLPDTAVLEDTEPKLAKGRRMLDSTDSGRRGARHSSPLHRRRPEQCKRYEQRLMPVSLNWTLADELHQIYVAAFAGRDSQEKSRSTRRNDRSLTLVRCPHRRSSKLDDLGCWKRLTCQKCNWKGHPSEHCVFVCRACGDIHEVGKYPMEVVRPHETRWDAARRRGEDVKLERSPGWNLVRAERSKLWIYAYVEKKAGSKVSKRKNRHTIHLKCMGNTPRRLRVCERMSMPAEM</sequence>
<evidence type="ECO:0000313" key="2">
    <source>
        <dbReference type="EMBL" id="POM71342.1"/>
    </source>
</evidence>
<comment type="caution">
    <text evidence="2">The sequence shown here is derived from an EMBL/GenBank/DDBJ whole genome shotgun (WGS) entry which is preliminary data.</text>
</comment>
<accession>A0A2P4Y0J7</accession>
<gene>
    <name evidence="2" type="ORF">PHPALM_12106</name>
</gene>
<proteinExistence type="predicted"/>
<name>A0A2P4Y0J7_9STRA</name>
<dbReference type="OrthoDB" id="91990at2759"/>
<dbReference type="EMBL" id="NCKW01006525">
    <property type="protein sequence ID" value="POM71342.1"/>
    <property type="molecule type" value="Genomic_DNA"/>
</dbReference>
<feature type="compositionally biased region" description="Basic residues" evidence="1">
    <location>
        <begin position="44"/>
        <end position="56"/>
    </location>
</feature>
<dbReference type="AlphaFoldDB" id="A0A2P4Y0J7"/>
<organism evidence="2 3">
    <name type="scientific">Phytophthora palmivora</name>
    <dbReference type="NCBI Taxonomy" id="4796"/>
    <lineage>
        <taxon>Eukaryota</taxon>
        <taxon>Sar</taxon>
        <taxon>Stramenopiles</taxon>
        <taxon>Oomycota</taxon>
        <taxon>Peronosporomycetes</taxon>
        <taxon>Peronosporales</taxon>
        <taxon>Peronosporaceae</taxon>
        <taxon>Phytophthora</taxon>
    </lineage>
</organism>
<feature type="compositionally biased region" description="Basic and acidic residues" evidence="1">
    <location>
        <begin position="25"/>
        <end position="43"/>
    </location>
</feature>